<dbReference type="InterPro" id="IPR002711">
    <property type="entry name" value="HNH"/>
</dbReference>
<evidence type="ECO:0000256" key="5">
    <source>
        <dbReference type="SAM" id="MobiDB-lite"/>
    </source>
</evidence>
<dbReference type="Pfam" id="PF00301">
    <property type="entry name" value="Rubredoxin"/>
    <property type="match status" value="1"/>
</dbReference>
<evidence type="ECO:0000313" key="8">
    <source>
        <dbReference type="Proteomes" id="UP001501079"/>
    </source>
</evidence>
<keyword evidence="4" id="KW-0408">Iron</keyword>
<proteinExistence type="predicted"/>
<dbReference type="PANTHER" id="PTHR39639:SF1">
    <property type="entry name" value="DUF262 DOMAIN-CONTAINING PROTEIN"/>
    <property type="match status" value="1"/>
</dbReference>
<dbReference type="Pfam" id="PF01844">
    <property type="entry name" value="HNH"/>
    <property type="match status" value="1"/>
</dbReference>
<protein>
    <recommendedName>
        <fullName evidence="6">Rubredoxin-like domain-containing protein</fullName>
    </recommendedName>
</protein>
<gene>
    <name evidence="7" type="ORF">GCM10022287_06910</name>
</gene>
<dbReference type="SUPFAM" id="SSF57802">
    <property type="entry name" value="Rubredoxin-like"/>
    <property type="match status" value="1"/>
</dbReference>
<dbReference type="CDD" id="cd00730">
    <property type="entry name" value="rubredoxin"/>
    <property type="match status" value="1"/>
</dbReference>
<dbReference type="Pfam" id="PF03235">
    <property type="entry name" value="GmrSD_N"/>
    <property type="match status" value="1"/>
</dbReference>
<dbReference type="PROSITE" id="PS50903">
    <property type="entry name" value="RUBREDOXIN_LIKE"/>
    <property type="match status" value="1"/>
</dbReference>
<dbReference type="Gene3D" id="2.20.28.10">
    <property type="match status" value="1"/>
</dbReference>
<keyword evidence="2" id="KW-0479">Metal-binding</keyword>
<evidence type="ECO:0000313" key="7">
    <source>
        <dbReference type="EMBL" id="GAA4169889.1"/>
    </source>
</evidence>
<name>A0ABP7ZT78_9MICO</name>
<evidence type="ECO:0000256" key="4">
    <source>
        <dbReference type="ARBA" id="ARBA00023004"/>
    </source>
</evidence>
<keyword evidence="8" id="KW-1185">Reference proteome</keyword>
<dbReference type="Proteomes" id="UP001501079">
    <property type="component" value="Unassembled WGS sequence"/>
</dbReference>
<organism evidence="7 8">
    <name type="scientific">Gryllotalpicola koreensis</name>
    <dbReference type="NCBI Taxonomy" id="993086"/>
    <lineage>
        <taxon>Bacteria</taxon>
        <taxon>Bacillati</taxon>
        <taxon>Actinomycetota</taxon>
        <taxon>Actinomycetes</taxon>
        <taxon>Micrococcales</taxon>
        <taxon>Microbacteriaceae</taxon>
        <taxon>Gryllotalpicola</taxon>
    </lineage>
</organism>
<dbReference type="InterPro" id="IPR003615">
    <property type="entry name" value="HNH_nuc"/>
</dbReference>
<feature type="domain" description="Rubredoxin-like" evidence="6">
    <location>
        <begin position="24"/>
        <end position="67"/>
    </location>
</feature>
<reference evidence="8" key="1">
    <citation type="journal article" date="2019" name="Int. J. Syst. Evol. Microbiol.">
        <title>The Global Catalogue of Microorganisms (GCM) 10K type strain sequencing project: providing services to taxonomists for standard genome sequencing and annotation.</title>
        <authorList>
            <consortium name="The Broad Institute Genomics Platform"/>
            <consortium name="The Broad Institute Genome Sequencing Center for Infectious Disease"/>
            <person name="Wu L."/>
            <person name="Ma J."/>
        </authorList>
    </citation>
    <scope>NUCLEOTIDE SEQUENCE [LARGE SCALE GENOMIC DNA]</scope>
    <source>
        <strain evidence="8">JCM 17591</strain>
    </source>
</reference>
<sequence>MLAWGGLTAPRRRDQVASDSGTIRTEYRCDDCGYVFSPADYSDDFDSLPTEWTCPQCQAGKDHFQVVVPPTNDLEEENHSGEVPDEAPDPSGPRRLYTSASTPDFAGLQRRWKKGALDTQPDFQRYEVWSDQKKSALIESILLDLPIPQVFLAQDDNGKAVVIDGQQRLTAVFRYLDGDFALKLANPRLTGKRFKDLSEELQTRIEDAKISVVEVLKESDPEIRYLLFQRLNEGSVSLNDQELRNSVFRGPYNDFIKELASEKTWLKLLGLKERHKRMVDVELVLRYMAFREQTYLKHPDKKTGKFLDRQMTLNANPTHSSMEEARKDFRTAVELVQTVFGERALRRYLPGGESDHRGAWESRINRALIDVELWGFSPERNEKGLVVKNADAIREAAIELMISPEFSALLTYSTSEKKRVERRFELWKNMLDSVLKNQDQGARAFSRTTKEDAFKTDPTCAICSQKIQSIDDAHMDHMIPFSKGGSTTWDNAALTHRYCNLHKSDGTPSA</sequence>
<dbReference type="InterPro" id="IPR004919">
    <property type="entry name" value="GmrSD_N"/>
</dbReference>
<feature type="region of interest" description="Disordered" evidence="5">
    <location>
        <begin position="73"/>
        <end position="100"/>
    </location>
</feature>
<dbReference type="InterPro" id="IPR024935">
    <property type="entry name" value="Rubredoxin_dom"/>
</dbReference>
<dbReference type="Gene3D" id="1.10.30.50">
    <property type="match status" value="1"/>
</dbReference>
<evidence type="ECO:0000256" key="2">
    <source>
        <dbReference type="ARBA" id="ARBA00022723"/>
    </source>
</evidence>
<feature type="region of interest" description="Disordered" evidence="5">
    <location>
        <begin position="1"/>
        <end position="20"/>
    </location>
</feature>
<dbReference type="PANTHER" id="PTHR39639">
    <property type="entry name" value="CHROMOSOME 16, WHOLE GENOME SHOTGUN SEQUENCE"/>
    <property type="match status" value="1"/>
</dbReference>
<evidence type="ECO:0000256" key="3">
    <source>
        <dbReference type="ARBA" id="ARBA00022982"/>
    </source>
</evidence>
<evidence type="ECO:0000256" key="1">
    <source>
        <dbReference type="ARBA" id="ARBA00022448"/>
    </source>
</evidence>
<dbReference type="SMART" id="SM00507">
    <property type="entry name" value="HNHc"/>
    <property type="match status" value="1"/>
</dbReference>
<keyword evidence="3" id="KW-0249">Electron transport</keyword>
<accession>A0ABP7ZT78</accession>
<comment type="caution">
    <text evidence="7">The sequence shown here is derived from an EMBL/GenBank/DDBJ whole genome shotgun (WGS) entry which is preliminary data.</text>
</comment>
<dbReference type="CDD" id="cd00085">
    <property type="entry name" value="HNHc"/>
    <property type="match status" value="1"/>
</dbReference>
<dbReference type="EMBL" id="BAABBW010000001">
    <property type="protein sequence ID" value="GAA4169889.1"/>
    <property type="molecule type" value="Genomic_DNA"/>
</dbReference>
<keyword evidence="1" id="KW-0813">Transport</keyword>
<dbReference type="InterPro" id="IPR024934">
    <property type="entry name" value="Rubredoxin-like_dom"/>
</dbReference>
<evidence type="ECO:0000259" key="6">
    <source>
        <dbReference type="PROSITE" id="PS50903"/>
    </source>
</evidence>